<accession>A0A832EJW0</accession>
<comment type="catalytic activity">
    <reaction evidence="4">
        <text>S-adenosyl-L-homocysteine + H2O + H(+) = S-inosyl-L-homocysteine + NH4(+)</text>
        <dbReference type="Rhea" id="RHEA:20716"/>
        <dbReference type="ChEBI" id="CHEBI:15377"/>
        <dbReference type="ChEBI" id="CHEBI:15378"/>
        <dbReference type="ChEBI" id="CHEBI:28938"/>
        <dbReference type="ChEBI" id="CHEBI:57856"/>
        <dbReference type="ChEBI" id="CHEBI:57985"/>
        <dbReference type="EC" id="3.5.4.28"/>
    </reaction>
</comment>
<feature type="binding site" evidence="4">
    <location>
        <position position="75"/>
    </location>
    <ligand>
        <name>Zn(2+)</name>
        <dbReference type="ChEBI" id="CHEBI:29105"/>
    </ligand>
</feature>
<dbReference type="InterPro" id="IPR006680">
    <property type="entry name" value="Amidohydro-rel"/>
</dbReference>
<evidence type="ECO:0000256" key="3">
    <source>
        <dbReference type="ARBA" id="ARBA00022833"/>
    </source>
</evidence>
<dbReference type="FunFam" id="3.20.20.140:FF:000014">
    <property type="entry name" value="5-methylthioadenosine/S-adenosylhomocysteine deaminase"/>
    <property type="match status" value="1"/>
</dbReference>
<dbReference type="InterPro" id="IPR032466">
    <property type="entry name" value="Metal_Hydrolase"/>
</dbReference>
<reference evidence="6" key="1">
    <citation type="journal article" date="2020" name="mSystems">
        <title>Genome- and Community-Level Interaction Insights into Carbon Utilization and Element Cycling Functions of Hydrothermarchaeota in Hydrothermal Sediment.</title>
        <authorList>
            <person name="Zhou Z."/>
            <person name="Liu Y."/>
            <person name="Xu W."/>
            <person name="Pan J."/>
            <person name="Luo Z.H."/>
            <person name="Li M."/>
        </authorList>
    </citation>
    <scope>NUCLEOTIDE SEQUENCE [LARGE SCALE GENOMIC DNA]</scope>
    <source>
        <strain evidence="6">SpSt-456</strain>
    </source>
</reference>
<keyword evidence="2 4" id="KW-0378">Hydrolase</keyword>
<feature type="binding site" evidence="4">
    <location>
        <position position="77"/>
    </location>
    <ligand>
        <name>Zn(2+)</name>
        <dbReference type="ChEBI" id="CHEBI:29105"/>
    </ligand>
</feature>
<name>A0A832EJW0_9BACT</name>
<dbReference type="HAMAP" id="MF_01281">
    <property type="entry name" value="MTA_SAH_deamin"/>
    <property type="match status" value="1"/>
</dbReference>
<gene>
    <name evidence="4" type="primary">mtaD</name>
    <name evidence="6" type="ORF">ENS06_10585</name>
</gene>
<proteinExistence type="inferred from homology"/>
<dbReference type="EMBL" id="DSTK01000033">
    <property type="protein sequence ID" value="HFK97750.1"/>
    <property type="molecule type" value="Genomic_DNA"/>
</dbReference>
<comment type="caution">
    <text evidence="6">The sequence shown here is derived from an EMBL/GenBank/DDBJ whole genome shotgun (WGS) entry which is preliminary data.</text>
</comment>
<comment type="caution">
    <text evidence="4">Lacks conserved residue(s) required for the propagation of feature annotation.</text>
</comment>
<dbReference type="InterPro" id="IPR050287">
    <property type="entry name" value="MTA/SAH_deaminase"/>
</dbReference>
<dbReference type="GO" id="GO:0050270">
    <property type="term" value="F:S-adenosylhomocysteine deaminase activity"/>
    <property type="evidence" value="ECO:0007669"/>
    <property type="project" value="UniProtKB-UniRule"/>
</dbReference>
<evidence type="ECO:0000256" key="4">
    <source>
        <dbReference type="HAMAP-Rule" id="MF_01281"/>
    </source>
</evidence>
<feature type="binding site" evidence="4">
    <location>
        <position position="104"/>
    </location>
    <ligand>
        <name>substrate</name>
    </ligand>
</feature>
<feature type="binding site" evidence="4">
    <location>
        <position position="225"/>
    </location>
    <ligand>
        <name>Zn(2+)</name>
        <dbReference type="ChEBI" id="CHEBI:29105"/>
    </ligand>
</feature>
<dbReference type="AlphaFoldDB" id="A0A832EJW0"/>
<dbReference type="InterPro" id="IPR023512">
    <property type="entry name" value="Deaminase_MtaD/DadD"/>
</dbReference>
<comment type="catalytic activity">
    <reaction evidence="4">
        <text>S-methyl-5'-thioadenosine + H2O + H(+) = S-methyl-5'-thioinosine + NH4(+)</text>
        <dbReference type="Rhea" id="RHEA:25025"/>
        <dbReference type="ChEBI" id="CHEBI:15377"/>
        <dbReference type="ChEBI" id="CHEBI:15378"/>
        <dbReference type="ChEBI" id="CHEBI:17509"/>
        <dbReference type="ChEBI" id="CHEBI:28938"/>
        <dbReference type="ChEBI" id="CHEBI:48595"/>
        <dbReference type="EC" id="3.5.4.31"/>
    </reaction>
</comment>
<dbReference type="Gene3D" id="2.30.40.10">
    <property type="entry name" value="Urease, subunit C, domain 1"/>
    <property type="match status" value="1"/>
</dbReference>
<dbReference type="GO" id="GO:0090614">
    <property type="term" value="F:5'-methylthioadenosine deaminase activity"/>
    <property type="evidence" value="ECO:0007669"/>
    <property type="project" value="UniProtKB-UniRule"/>
</dbReference>
<sequence>MDRHEKTPVDLLITCVDHVITCDDTFQVFSPGAIAVHQGTIAAVGTPCELHQRYEAKETVTLSGHIVLPGLVNTHVHGAMSLFRGLADDLPLNRWLHEHIFPAESRHVQPDFVFLGTLLSCTEMLLGGTTCFCDGYFFEEAAAQAADLCGIRAVLGQGILDFPTPDAPDPTAVRHRIQAFLENFPRTSARLRPSLFCHAPYTCSPETLQWAKAVCTDRGLLFQIHVSETRWEVETIRSRYGTSPVAHLERLGILDDQTLCAHAVWIDDQEIHLLAETGACMAHCVESNLKLASGIAPIPAVLKAGIPVGLGTDGCASNNDLDLFSEMSLTARVHKAVTGNPTVCDARRVLLMATRMGAHAVGWGAATGSLEVGKKADMVALDMERAHLCPLYDPTSHVVYAARASDVRHVWVDGVPVVRDGVLKTVDVPSLLREVRKAAAVIAEGMFFR</sequence>
<dbReference type="Pfam" id="PF01979">
    <property type="entry name" value="Amidohydro_1"/>
    <property type="match status" value="1"/>
</dbReference>
<dbReference type="Gene3D" id="3.20.20.140">
    <property type="entry name" value="Metal-dependent hydrolases"/>
    <property type="match status" value="1"/>
</dbReference>
<comment type="similarity">
    <text evidence="4">Belongs to the metallo-dependent hydrolases superfamily. MTA/SAH deaminase family.</text>
</comment>
<evidence type="ECO:0000256" key="1">
    <source>
        <dbReference type="ARBA" id="ARBA00022723"/>
    </source>
</evidence>
<comment type="function">
    <text evidence="4">Catalyzes the deamination of 5-methylthioadenosine and S-adenosyl-L-homocysteine into 5-methylthioinosine and S-inosyl-L-homocysteine, respectively. Is also able to deaminate adenosine.</text>
</comment>
<dbReference type="CDD" id="cd01298">
    <property type="entry name" value="ATZ_TRZ_like"/>
    <property type="match status" value="1"/>
</dbReference>
<feature type="binding site" evidence="4">
    <location>
        <position position="313"/>
    </location>
    <ligand>
        <name>Zn(2+)</name>
        <dbReference type="ChEBI" id="CHEBI:29105"/>
    </ligand>
</feature>
<dbReference type="SUPFAM" id="SSF51338">
    <property type="entry name" value="Composite domain of metallo-dependent hydrolases"/>
    <property type="match status" value="1"/>
</dbReference>
<feature type="binding site" evidence="4">
    <location>
        <position position="198"/>
    </location>
    <ligand>
        <name>substrate</name>
    </ligand>
</feature>
<organism evidence="6">
    <name type="scientific">Desulfacinum infernum</name>
    <dbReference type="NCBI Taxonomy" id="35837"/>
    <lineage>
        <taxon>Bacteria</taxon>
        <taxon>Pseudomonadati</taxon>
        <taxon>Thermodesulfobacteriota</taxon>
        <taxon>Syntrophobacteria</taxon>
        <taxon>Syntrophobacterales</taxon>
        <taxon>Syntrophobacteraceae</taxon>
        <taxon>Desulfacinum</taxon>
    </lineage>
</organism>
<comment type="cofactor">
    <cofactor evidence="4">
        <name>Zn(2+)</name>
        <dbReference type="ChEBI" id="CHEBI:29105"/>
    </cofactor>
    <text evidence="4">Binds 1 zinc ion per subunit.</text>
</comment>
<dbReference type="EC" id="3.5.4.28" evidence="4"/>
<keyword evidence="1 4" id="KW-0479">Metal-binding</keyword>
<dbReference type="PANTHER" id="PTHR43794">
    <property type="entry name" value="AMINOHYDROLASE SSNA-RELATED"/>
    <property type="match status" value="1"/>
</dbReference>
<protein>
    <recommendedName>
        <fullName evidence="4">5-methylthioadenosine/S-adenosylhomocysteine deaminase</fullName>
        <shortName evidence="4">MTA/SAH deaminase</shortName>
        <ecNumber evidence="4">3.5.4.28</ecNumber>
        <ecNumber evidence="4">3.5.4.31</ecNumber>
    </recommendedName>
</protein>
<keyword evidence="3 4" id="KW-0862">Zinc</keyword>
<dbReference type="PANTHER" id="PTHR43794:SF11">
    <property type="entry name" value="AMIDOHYDROLASE-RELATED DOMAIN-CONTAINING PROTEIN"/>
    <property type="match status" value="1"/>
</dbReference>
<dbReference type="EC" id="3.5.4.31" evidence="4"/>
<feature type="binding site" evidence="4">
    <location>
        <position position="228"/>
    </location>
    <ligand>
        <name>substrate</name>
    </ligand>
</feature>
<evidence type="ECO:0000313" key="6">
    <source>
        <dbReference type="EMBL" id="HFK97750.1"/>
    </source>
</evidence>
<dbReference type="GO" id="GO:0046872">
    <property type="term" value="F:metal ion binding"/>
    <property type="evidence" value="ECO:0007669"/>
    <property type="project" value="UniProtKB-KW"/>
</dbReference>
<evidence type="ECO:0000259" key="5">
    <source>
        <dbReference type="Pfam" id="PF01979"/>
    </source>
</evidence>
<feature type="binding site" evidence="4">
    <location>
        <position position="313"/>
    </location>
    <ligand>
        <name>substrate</name>
    </ligand>
</feature>
<feature type="domain" description="Amidohydrolase-related" evidence="5">
    <location>
        <begin position="66"/>
        <end position="416"/>
    </location>
</feature>
<evidence type="ECO:0000256" key="2">
    <source>
        <dbReference type="ARBA" id="ARBA00022801"/>
    </source>
</evidence>
<dbReference type="InterPro" id="IPR011059">
    <property type="entry name" value="Metal-dep_hydrolase_composite"/>
</dbReference>
<dbReference type="SUPFAM" id="SSF51556">
    <property type="entry name" value="Metallo-dependent hydrolases"/>
    <property type="match status" value="1"/>
</dbReference>